<name>A0ACC7P739_9BACL</name>
<dbReference type="EMBL" id="JBJURJ010000025">
    <property type="protein sequence ID" value="MFM9332064.1"/>
    <property type="molecule type" value="Genomic_DNA"/>
</dbReference>
<evidence type="ECO:0000313" key="2">
    <source>
        <dbReference type="Proteomes" id="UP001631969"/>
    </source>
</evidence>
<gene>
    <name evidence="1" type="primary">nagA</name>
    <name evidence="1" type="ORF">ACI1P1_27575</name>
</gene>
<comment type="caution">
    <text evidence="1">The sequence shown here is derived from an EMBL/GenBank/DDBJ whole genome shotgun (WGS) entry which is preliminary data.</text>
</comment>
<accession>A0ACC7P739</accession>
<reference evidence="1" key="1">
    <citation type="submission" date="2024-12" db="EMBL/GenBank/DDBJ databases">
        <authorList>
            <person name="Wu N."/>
        </authorList>
    </citation>
    <scope>NUCLEOTIDE SEQUENCE</scope>
    <source>
        <strain evidence="1">P15</strain>
    </source>
</reference>
<keyword evidence="2" id="KW-1185">Reference proteome</keyword>
<keyword evidence="1" id="KW-0378">Hydrolase</keyword>
<proteinExistence type="predicted"/>
<organism evidence="1 2">
    <name type="scientific">Paenibacillus mesotrionivorans</name>
    <dbReference type="NCBI Taxonomy" id="3160968"/>
    <lineage>
        <taxon>Bacteria</taxon>
        <taxon>Bacillati</taxon>
        <taxon>Bacillota</taxon>
        <taxon>Bacilli</taxon>
        <taxon>Bacillales</taxon>
        <taxon>Paenibacillaceae</taxon>
        <taxon>Paenibacillus</taxon>
    </lineage>
</organism>
<dbReference type="EC" id="3.5.1.25" evidence="1"/>
<dbReference type="Proteomes" id="UP001631969">
    <property type="component" value="Unassembled WGS sequence"/>
</dbReference>
<evidence type="ECO:0000313" key="1">
    <source>
        <dbReference type="EMBL" id="MFM9332064.1"/>
    </source>
</evidence>
<protein>
    <submittedName>
        <fullName evidence="1">N-acetylglucosamine-6-phosphate deacetylase</fullName>
        <ecNumber evidence="1">3.5.1.25</ecNumber>
    </submittedName>
</protein>
<sequence>MANNKSEPGRTVLQGATVITEEAVFEDGVVCFQGEQIEFAGTREAFAESPFASGSATVIEAAGGYVVPGFIDLHVHGGHGSDFMDAEASAYDNITVHHALNGTTTILATTVTASRESINRVLETAWAYRSGPMPGAKLGGVHLEGPFISPKWPGAQNPAYIMPPRRDWLEAWEAQYPGLIRVVTLAPEREGALEMIGWLADHGIVASAGHTDATYDEITAAADHGLTHAVHTFNAMKGLHHREPGTVGAVMTDSRIQAEVIADGHHVHHSCIRLLAQAKGPDGLVLVTDSMSACGLPAGDYKLGELDVVVDGGVARLKEGGALAGSTLTMLGAFRHAVTAAGMSLRDASKAASGNPARELGIYHETGSIAPGKQADLLWLDRELALSGVWVNGRRLEGQG</sequence>